<dbReference type="EC" id="2.7.13.3" evidence="2"/>
<dbReference type="CDD" id="cd00075">
    <property type="entry name" value="HATPase"/>
    <property type="match status" value="1"/>
</dbReference>
<evidence type="ECO:0000256" key="5">
    <source>
        <dbReference type="ARBA" id="ARBA00022777"/>
    </source>
</evidence>
<feature type="domain" description="PAC" evidence="10">
    <location>
        <begin position="92"/>
        <end position="144"/>
    </location>
</feature>
<evidence type="ECO:0000259" key="8">
    <source>
        <dbReference type="PROSITE" id="PS50109"/>
    </source>
</evidence>
<dbReference type="InterPro" id="IPR005467">
    <property type="entry name" value="His_kinase_dom"/>
</dbReference>
<evidence type="ECO:0000259" key="9">
    <source>
        <dbReference type="PROSITE" id="PS50112"/>
    </source>
</evidence>
<dbReference type="SUPFAM" id="SSF47384">
    <property type="entry name" value="Homodimeric domain of signal transducing histidine kinase"/>
    <property type="match status" value="1"/>
</dbReference>
<dbReference type="Pfam" id="PF02518">
    <property type="entry name" value="HATPase_c"/>
    <property type="match status" value="1"/>
</dbReference>
<dbReference type="PROSITE" id="PS50109">
    <property type="entry name" value="HIS_KIN"/>
    <property type="match status" value="1"/>
</dbReference>
<dbReference type="SMART" id="SM00388">
    <property type="entry name" value="HisKA"/>
    <property type="match status" value="1"/>
</dbReference>
<keyword evidence="5" id="KW-0418">Kinase</keyword>
<dbReference type="InterPro" id="IPR003661">
    <property type="entry name" value="HisK_dim/P_dom"/>
</dbReference>
<keyword evidence="4" id="KW-0808">Transferase</keyword>
<dbReference type="FunFam" id="3.30.565.10:FF:000006">
    <property type="entry name" value="Sensor histidine kinase WalK"/>
    <property type="match status" value="1"/>
</dbReference>
<dbReference type="SUPFAM" id="SSF55785">
    <property type="entry name" value="PYP-like sensor domain (PAS domain)"/>
    <property type="match status" value="1"/>
</dbReference>
<dbReference type="Gene3D" id="3.30.565.10">
    <property type="entry name" value="Histidine kinase-like ATPase, C-terminal domain"/>
    <property type="match status" value="1"/>
</dbReference>
<keyword evidence="3" id="KW-0597">Phosphoprotein</keyword>
<dbReference type="PANTHER" id="PTHR43711:SF26">
    <property type="entry name" value="SENSOR HISTIDINE KINASE RCSC"/>
    <property type="match status" value="1"/>
</dbReference>
<feature type="domain" description="PAC" evidence="10">
    <location>
        <begin position="1"/>
        <end position="17"/>
    </location>
</feature>
<dbReference type="InterPro" id="IPR036890">
    <property type="entry name" value="HATPase_C_sf"/>
</dbReference>
<evidence type="ECO:0000256" key="6">
    <source>
        <dbReference type="ARBA" id="ARBA00023012"/>
    </source>
</evidence>
<comment type="catalytic activity">
    <reaction evidence="1">
        <text>ATP + protein L-histidine = ADP + protein N-phospho-L-histidine.</text>
        <dbReference type="EC" id="2.7.13.3"/>
    </reaction>
</comment>
<keyword evidence="7" id="KW-0175">Coiled coil</keyword>
<feature type="domain" description="PAS" evidence="9">
    <location>
        <begin position="18"/>
        <end position="89"/>
    </location>
</feature>
<dbReference type="InterPro" id="IPR050736">
    <property type="entry name" value="Sensor_HK_Regulatory"/>
</dbReference>
<dbReference type="PANTHER" id="PTHR43711">
    <property type="entry name" value="TWO-COMPONENT HISTIDINE KINASE"/>
    <property type="match status" value="1"/>
</dbReference>
<dbReference type="InterPro" id="IPR013656">
    <property type="entry name" value="PAS_4"/>
</dbReference>
<dbReference type="AlphaFoldDB" id="A0A098SDC7"/>
<evidence type="ECO:0000256" key="3">
    <source>
        <dbReference type="ARBA" id="ARBA00022553"/>
    </source>
</evidence>
<organism evidence="11 12">
    <name type="scientific">Phaeodactylibacter xiamenensis</name>
    <dbReference type="NCBI Taxonomy" id="1524460"/>
    <lineage>
        <taxon>Bacteria</taxon>
        <taxon>Pseudomonadati</taxon>
        <taxon>Bacteroidota</taxon>
        <taxon>Saprospiria</taxon>
        <taxon>Saprospirales</taxon>
        <taxon>Haliscomenobacteraceae</taxon>
        <taxon>Phaeodactylibacter</taxon>
    </lineage>
</organism>
<dbReference type="InterPro" id="IPR036097">
    <property type="entry name" value="HisK_dim/P_sf"/>
</dbReference>
<dbReference type="Gene3D" id="3.30.450.20">
    <property type="entry name" value="PAS domain"/>
    <property type="match status" value="1"/>
</dbReference>
<feature type="coiled-coil region" evidence="7">
    <location>
        <begin position="146"/>
        <end position="250"/>
    </location>
</feature>
<dbReference type="InterPro" id="IPR000700">
    <property type="entry name" value="PAS-assoc_C"/>
</dbReference>
<dbReference type="SMART" id="SM00091">
    <property type="entry name" value="PAS"/>
    <property type="match status" value="1"/>
</dbReference>
<dbReference type="SUPFAM" id="SSF55874">
    <property type="entry name" value="ATPase domain of HSP90 chaperone/DNA topoisomerase II/histidine kinase"/>
    <property type="match status" value="1"/>
</dbReference>
<dbReference type="InterPro" id="IPR035965">
    <property type="entry name" value="PAS-like_dom_sf"/>
</dbReference>
<dbReference type="EMBL" id="JPOS01000012">
    <property type="protein sequence ID" value="KGE88997.1"/>
    <property type="molecule type" value="Genomic_DNA"/>
</dbReference>
<dbReference type="Gene3D" id="1.10.287.130">
    <property type="match status" value="1"/>
</dbReference>
<dbReference type="Pfam" id="PF00512">
    <property type="entry name" value="HisKA"/>
    <property type="match status" value="1"/>
</dbReference>
<dbReference type="InterPro" id="IPR003594">
    <property type="entry name" value="HATPase_dom"/>
</dbReference>
<evidence type="ECO:0000256" key="4">
    <source>
        <dbReference type="ARBA" id="ARBA00022679"/>
    </source>
</evidence>
<evidence type="ECO:0000256" key="7">
    <source>
        <dbReference type="SAM" id="Coils"/>
    </source>
</evidence>
<sequence>MVHDLTQQKTAESALQREKERAQRYLNIANTIIVILDRDGKIKLLNEKGRRILEVEPGEAIGKEWVDHFIPDSYRSEVKVVFRALMDGRDIEYYENYVQSASGKQHLVAWHNTLLRDDNGEITGTLSSGIDISAQREAEDRIIRLNQELEKRVAARTEELAEVVNQLLGINKQLKHEIKERETAEAALKTKEKQLTTALEKEKELNELKSRFVSMASHEFRTPLSTILSSADLIEAYQKEEQQKKRLRHTQRIKTSVANLTSILNDFLSLSRLEEGKLSFNPSEFELTAVWKEVEEGVQGMLKKGQQLNIKGLDQIPDLNTDRRILQNIFYNLLSNAIKYSGEGQPIDCRVHCKNGDLKIAIQDYGIGIPESEQQHLFTRFFRAHNVENIQGTGLGLNIVKGYVDLLGGHITFESVPEQGSTFRVTIPLEHH</sequence>
<dbReference type="PROSITE" id="PS50113">
    <property type="entry name" value="PAC"/>
    <property type="match status" value="2"/>
</dbReference>
<evidence type="ECO:0000313" key="12">
    <source>
        <dbReference type="Proteomes" id="UP000029736"/>
    </source>
</evidence>
<comment type="caution">
    <text evidence="11">The sequence shown here is derived from an EMBL/GenBank/DDBJ whole genome shotgun (WGS) entry which is preliminary data.</text>
</comment>
<protein>
    <recommendedName>
        <fullName evidence="2">histidine kinase</fullName>
        <ecNumber evidence="2">2.7.13.3</ecNumber>
    </recommendedName>
</protein>
<dbReference type="CDD" id="cd00082">
    <property type="entry name" value="HisKA"/>
    <property type="match status" value="1"/>
</dbReference>
<dbReference type="PRINTS" id="PR00344">
    <property type="entry name" value="BCTRLSENSOR"/>
</dbReference>
<dbReference type="STRING" id="1524460.IX84_04205"/>
<dbReference type="SMART" id="SM00387">
    <property type="entry name" value="HATPase_c"/>
    <property type="match status" value="1"/>
</dbReference>
<evidence type="ECO:0000256" key="2">
    <source>
        <dbReference type="ARBA" id="ARBA00012438"/>
    </source>
</evidence>
<keyword evidence="6" id="KW-0902">Two-component regulatory system</keyword>
<gene>
    <name evidence="11" type="ORF">IX84_04205</name>
</gene>
<evidence type="ECO:0000313" key="11">
    <source>
        <dbReference type="EMBL" id="KGE88997.1"/>
    </source>
</evidence>
<dbReference type="NCBIfam" id="TIGR00229">
    <property type="entry name" value="sensory_box"/>
    <property type="match status" value="1"/>
</dbReference>
<evidence type="ECO:0000259" key="10">
    <source>
        <dbReference type="PROSITE" id="PS50113"/>
    </source>
</evidence>
<dbReference type="InterPro" id="IPR004358">
    <property type="entry name" value="Sig_transdc_His_kin-like_C"/>
</dbReference>
<keyword evidence="12" id="KW-1185">Reference proteome</keyword>
<dbReference type="InterPro" id="IPR000014">
    <property type="entry name" value="PAS"/>
</dbReference>
<accession>A0A098SDC7</accession>
<evidence type="ECO:0000256" key="1">
    <source>
        <dbReference type="ARBA" id="ARBA00000085"/>
    </source>
</evidence>
<dbReference type="CDD" id="cd00130">
    <property type="entry name" value="PAS"/>
    <property type="match status" value="1"/>
</dbReference>
<feature type="domain" description="Histidine kinase" evidence="8">
    <location>
        <begin position="215"/>
        <end position="431"/>
    </location>
</feature>
<proteinExistence type="predicted"/>
<dbReference type="GO" id="GO:0000155">
    <property type="term" value="F:phosphorelay sensor kinase activity"/>
    <property type="evidence" value="ECO:0007669"/>
    <property type="project" value="InterPro"/>
</dbReference>
<name>A0A098SDC7_9BACT</name>
<dbReference type="Pfam" id="PF08448">
    <property type="entry name" value="PAS_4"/>
    <property type="match status" value="1"/>
</dbReference>
<dbReference type="Proteomes" id="UP000029736">
    <property type="component" value="Unassembled WGS sequence"/>
</dbReference>
<reference evidence="11 12" key="1">
    <citation type="journal article" date="2014" name="Int. J. Syst. Evol. Microbiol.">
        <title>Phaeodactylibacter xiamenensis gen. nov., sp. nov., a member of the family Saprospiraceae isolated from the marine alga Phaeodactylum tricornutum.</title>
        <authorList>
            <person name="Chen Z.Jr."/>
            <person name="Lei X."/>
            <person name="Lai Q."/>
            <person name="Li Y."/>
            <person name="Zhang B."/>
            <person name="Zhang J."/>
            <person name="Zhang H."/>
            <person name="Yang L."/>
            <person name="Zheng W."/>
            <person name="Tian Y."/>
            <person name="Yu Z."/>
            <person name="Xu H.Jr."/>
            <person name="Zheng T."/>
        </authorList>
    </citation>
    <scope>NUCLEOTIDE SEQUENCE [LARGE SCALE GENOMIC DNA]</scope>
    <source>
        <strain evidence="11 12">KD52</strain>
    </source>
</reference>
<dbReference type="PROSITE" id="PS50112">
    <property type="entry name" value="PAS"/>
    <property type="match status" value="1"/>
</dbReference>